<evidence type="ECO:0000313" key="3">
    <source>
        <dbReference type="Proteomes" id="UP000033710"/>
    </source>
</evidence>
<organism evidence="2 3">
    <name type="scientific">Sporothrix schenckii 1099-18</name>
    <dbReference type="NCBI Taxonomy" id="1397361"/>
    <lineage>
        <taxon>Eukaryota</taxon>
        <taxon>Fungi</taxon>
        <taxon>Dikarya</taxon>
        <taxon>Ascomycota</taxon>
        <taxon>Pezizomycotina</taxon>
        <taxon>Sordariomycetes</taxon>
        <taxon>Sordariomycetidae</taxon>
        <taxon>Ophiostomatales</taxon>
        <taxon>Ophiostomataceae</taxon>
        <taxon>Sporothrix</taxon>
    </lineage>
</organism>
<dbReference type="VEuPathDB" id="FungiDB:SPSK_04347"/>
<evidence type="ECO:0000313" key="2">
    <source>
        <dbReference type="EMBL" id="KJR83322.1"/>
    </source>
</evidence>
<dbReference type="RefSeq" id="XP_016585998.1">
    <property type="nucleotide sequence ID" value="XM_016731155.1"/>
</dbReference>
<gene>
    <name evidence="2" type="ORF">SPSK_04347</name>
</gene>
<proteinExistence type="predicted"/>
<dbReference type="PANTHER" id="PTHR34776">
    <property type="entry name" value="F17F16.3 PROTEIN"/>
    <property type="match status" value="1"/>
</dbReference>
<dbReference type="GeneID" id="27666432"/>
<dbReference type="Proteomes" id="UP000033710">
    <property type="component" value="Unassembled WGS sequence"/>
</dbReference>
<accession>A0A0F2M0U5</accession>
<feature type="compositionally biased region" description="Basic and acidic residues" evidence="1">
    <location>
        <begin position="22"/>
        <end position="32"/>
    </location>
</feature>
<feature type="region of interest" description="Disordered" evidence="1">
    <location>
        <begin position="195"/>
        <end position="215"/>
    </location>
</feature>
<feature type="compositionally biased region" description="Basic and acidic residues" evidence="1">
    <location>
        <begin position="200"/>
        <end position="215"/>
    </location>
</feature>
<feature type="region of interest" description="Disordered" evidence="1">
    <location>
        <begin position="1"/>
        <end position="106"/>
    </location>
</feature>
<comment type="caution">
    <text evidence="2">The sequence shown here is derived from an EMBL/GenBank/DDBJ whole genome shotgun (WGS) entry which is preliminary data.</text>
</comment>
<protein>
    <submittedName>
        <fullName evidence="2">BTB domain transcription factor</fullName>
    </submittedName>
</protein>
<dbReference type="PANTHER" id="PTHR34776:SF1">
    <property type="entry name" value="F17F16.3 PROTEIN"/>
    <property type="match status" value="1"/>
</dbReference>
<evidence type="ECO:0000256" key="1">
    <source>
        <dbReference type="SAM" id="MobiDB-lite"/>
    </source>
</evidence>
<reference evidence="2 3" key="1">
    <citation type="journal article" date="2014" name="BMC Genomics">
        <title>Comparative genomics of the major fungal agents of human and animal Sporotrichosis: Sporothrix schenckii and Sporothrix brasiliensis.</title>
        <authorList>
            <person name="Teixeira M.M."/>
            <person name="de Almeida L.G."/>
            <person name="Kubitschek-Barreira P."/>
            <person name="Alves F.L."/>
            <person name="Kioshima E.S."/>
            <person name="Abadio A.K."/>
            <person name="Fernandes L."/>
            <person name="Derengowski L.S."/>
            <person name="Ferreira K.S."/>
            <person name="Souza R.C."/>
            <person name="Ruiz J.C."/>
            <person name="de Andrade N.C."/>
            <person name="Paes H.C."/>
            <person name="Nicola A.M."/>
            <person name="Albuquerque P."/>
            <person name="Gerber A.L."/>
            <person name="Martins V.P."/>
            <person name="Peconick L.D."/>
            <person name="Neto A.V."/>
            <person name="Chaucanez C.B."/>
            <person name="Silva P.A."/>
            <person name="Cunha O.L."/>
            <person name="de Oliveira F.F."/>
            <person name="dos Santos T.C."/>
            <person name="Barros A.L."/>
            <person name="Soares M.A."/>
            <person name="de Oliveira L.M."/>
            <person name="Marini M.M."/>
            <person name="Villalobos-Duno H."/>
            <person name="Cunha M.M."/>
            <person name="de Hoog S."/>
            <person name="da Silveira J.F."/>
            <person name="Henrissat B."/>
            <person name="Nino-Vega G.A."/>
            <person name="Cisalpino P.S."/>
            <person name="Mora-Montes H.M."/>
            <person name="Almeida S.R."/>
            <person name="Stajich J.E."/>
            <person name="Lopes-Bezerra L.M."/>
            <person name="Vasconcelos A.T."/>
            <person name="Felipe M.S."/>
        </authorList>
    </citation>
    <scope>NUCLEOTIDE SEQUENCE [LARGE SCALE GENOMIC DNA]</scope>
    <source>
        <strain evidence="2 3">1099-18</strain>
    </source>
</reference>
<feature type="compositionally biased region" description="Basic and acidic residues" evidence="1">
    <location>
        <begin position="40"/>
        <end position="73"/>
    </location>
</feature>
<dbReference type="AlphaFoldDB" id="A0A0F2M0U5"/>
<name>A0A0F2M0U5_SPOSC</name>
<reference evidence="2 3" key="2">
    <citation type="journal article" date="2015" name="Eukaryot. Cell">
        <title>Asexual propagation of a virulent clone complex in a human and feline outbreak of sporotrichosis.</title>
        <authorList>
            <person name="Teixeira Mde M."/>
            <person name="Rodrigues A.M."/>
            <person name="Tsui C.K."/>
            <person name="de Almeida L.G."/>
            <person name="Van Diepeningen A.D."/>
            <person name="van den Ende B.G."/>
            <person name="Fernandes G.F."/>
            <person name="Kano R."/>
            <person name="Hamelin R.C."/>
            <person name="Lopes-Bezerra L.M."/>
            <person name="Vasconcelos A.T."/>
            <person name="de Hoog S."/>
            <person name="de Camargo Z.P."/>
            <person name="Felipe M.S."/>
        </authorList>
    </citation>
    <scope>NUCLEOTIDE SEQUENCE [LARGE SCALE GENOMIC DNA]</scope>
    <source>
        <strain evidence="2 3">1099-18</strain>
    </source>
</reference>
<dbReference type="OrthoDB" id="1028014at2759"/>
<feature type="compositionally biased region" description="Acidic residues" evidence="1">
    <location>
        <begin position="89"/>
        <end position="100"/>
    </location>
</feature>
<dbReference type="KEGG" id="ssck:SPSK_04347"/>
<dbReference type="EMBL" id="AXCR01000010">
    <property type="protein sequence ID" value="KJR83322.1"/>
    <property type="molecule type" value="Genomic_DNA"/>
</dbReference>
<sequence length="386" mass="41557">MVETRHGTQTTNAPGKAVSSKPETDRDSKDGTTKSSGAKVKNEPSEKPSEKPSDNARAGDKHQPADHSQSPKDSRKRHKTAHEQGGADADADAGPDDNEKDNENAPAILEKGNIYFFFRARVDMDDPSSLDDVARTYLVLRPQANDDTDGGGDGKGHTRLLALPKKVLPRTGRDRFMAFVLAADASYDKLQTEFLSGSRDGSREGDGDGDGDKQRHVPAATAFGEGIYAIISTGRESHLAYVLTVPETLGAVQQQLGLAAKQGCFIVSTKNPAYPMPGGGSMVGGGPDYPKAISESFRARRWTPLRPEHLDYVHSHVLLIGESKGTDSIVSDEHSGRALSAELEELADDDLDRMRRLGRTEAEAVFASLHAKGQAKGQPELSQVFD</sequence>